<name>A0A699SFE3_TANCI</name>
<gene>
    <name evidence="1" type="ORF">Tci_867843</name>
</gene>
<dbReference type="EMBL" id="BKCJ011156987">
    <property type="protein sequence ID" value="GFC95873.1"/>
    <property type="molecule type" value="Genomic_DNA"/>
</dbReference>
<proteinExistence type="predicted"/>
<organism evidence="1">
    <name type="scientific">Tanacetum cinerariifolium</name>
    <name type="common">Dalmatian daisy</name>
    <name type="synonym">Chrysanthemum cinerariifolium</name>
    <dbReference type="NCBI Taxonomy" id="118510"/>
    <lineage>
        <taxon>Eukaryota</taxon>
        <taxon>Viridiplantae</taxon>
        <taxon>Streptophyta</taxon>
        <taxon>Embryophyta</taxon>
        <taxon>Tracheophyta</taxon>
        <taxon>Spermatophyta</taxon>
        <taxon>Magnoliopsida</taxon>
        <taxon>eudicotyledons</taxon>
        <taxon>Gunneridae</taxon>
        <taxon>Pentapetalae</taxon>
        <taxon>asterids</taxon>
        <taxon>campanulids</taxon>
        <taxon>Asterales</taxon>
        <taxon>Asteraceae</taxon>
        <taxon>Asteroideae</taxon>
        <taxon>Anthemideae</taxon>
        <taxon>Anthemidinae</taxon>
        <taxon>Tanacetum</taxon>
    </lineage>
</organism>
<feature type="non-terminal residue" evidence="1">
    <location>
        <position position="1"/>
    </location>
</feature>
<evidence type="ECO:0000313" key="1">
    <source>
        <dbReference type="EMBL" id="GFC95873.1"/>
    </source>
</evidence>
<comment type="caution">
    <text evidence="1">The sequence shown here is derived from an EMBL/GenBank/DDBJ whole genome shotgun (WGS) entry which is preliminary data.</text>
</comment>
<accession>A0A699SFE3</accession>
<dbReference type="AlphaFoldDB" id="A0A699SFE3"/>
<sequence>ESSAAVAARLRVPVMDDLYMFVDTVERGEGSTPAAIEVGYGITNAWDDLVGAIQETASTTVEGVNQRVTELSTTFDRETNMIYAMIE</sequence>
<reference evidence="1" key="1">
    <citation type="journal article" date="2019" name="Sci. Rep.">
        <title>Draft genome of Tanacetum cinerariifolium, the natural source of mosquito coil.</title>
        <authorList>
            <person name="Yamashiro T."/>
            <person name="Shiraishi A."/>
            <person name="Satake H."/>
            <person name="Nakayama K."/>
        </authorList>
    </citation>
    <scope>NUCLEOTIDE SEQUENCE</scope>
</reference>
<protein>
    <submittedName>
        <fullName evidence="1">Uncharacterized protein</fullName>
    </submittedName>
</protein>